<dbReference type="InterPro" id="IPR014729">
    <property type="entry name" value="Rossmann-like_a/b/a_fold"/>
</dbReference>
<dbReference type="PANTHER" id="PTHR21299">
    <property type="entry name" value="CYTIDYLATE KINASE/PANTOATE-BETA-ALANINE LIGASE"/>
    <property type="match status" value="1"/>
</dbReference>
<dbReference type="Gene3D" id="3.30.1300.10">
    <property type="entry name" value="Pantoate-beta-alanine ligase, C-terminal domain"/>
    <property type="match status" value="1"/>
</dbReference>
<dbReference type="AlphaFoldDB" id="A0A5P1F3K8"/>
<gene>
    <name evidence="12" type="ORF">A4U43_C04F6130</name>
</gene>
<dbReference type="SUPFAM" id="SSF52374">
    <property type="entry name" value="Nucleotidylyl transferase"/>
    <property type="match status" value="1"/>
</dbReference>
<sequence>MVSCAESGGDGGRLEHETWIRVERLEKGLCGKSRPVFFRGVSTIVAKLFNIVEPDFAVFGKKDYQQWRVVCRMVRDLDFAIKIIGAEIMREADGLAMSSRNVHLSSEERKKALCINKSLSEAKHAAQNGQNSSQELKSSIIQTIDKAGGKVDYVEIVEQETLMSVEEIIRPVVICVAAWFGNVRLIDNMEINI</sequence>
<keyword evidence="7" id="KW-0547">Nucleotide-binding</keyword>
<dbReference type="GO" id="GO:0015940">
    <property type="term" value="P:pantothenate biosynthetic process"/>
    <property type="evidence" value="ECO:0007669"/>
    <property type="project" value="UniProtKB-UniPathway"/>
</dbReference>
<evidence type="ECO:0000313" key="12">
    <source>
        <dbReference type="EMBL" id="ONK71221.1"/>
    </source>
</evidence>
<dbReference type="PANTHER" id="PTHR21299:SF1">
    <property type="entry name" value="PANTOATE--BETA-ALANINE LIGASE"/>
    <property type="match status" value="1"/>
</dbReference>
<keyword evidence="13" id="KW-1185">Reference proteome</keyword>
<evidence type="ECO:0000256" key="4">
    <source>
        <dbReference type="ARBA" id="ARBA00015647"/>
    </source>
</evidence>
<evidence type="ECO:0000256" key="3">
    <source>
        <dbReference type="ARBA" id="ARBA00012219"/>
    </source>
</evidence>
<dbReference type="UniPathway" id="UPA00028">
    <property type="reaction ID" value="UER00005"/>
</dbReference>
<comment type="pathway">
    <text evidence="1">Cofactor biosynthesis; (R)-pantothenate biosynthesis; (R)-pantothenate from (R)-pantoate and beta-alanine: step 1/1.</text>
</comment>
<name>A0A5P1F3K8_ASPOF</name>
<dbReference type="GO" id="GO:0005524">
    <property type="term" value="F:ATP binding"/>
    <property type="evidence" value="ECO:0007669"/>
    <property type="project" value="UniProtKB-KW"/>
</dbReference>
<dbReference type="Proteomes" id="UP000243459">
    <property type="component" value="Chromosome 4"/>
</dbReference>
<dbReference type="EMBL" id="CM007384">
    <property type="protein sequence ID" value="ONK71221.1"/>
    <property type="molecule type" value="Genomic_DNA"/>
</dbReference>
<dbReference type="OMA" id="RENAHTI"/>
<evidence type="ECO:0000256" key="1">
    <source>
        <dbReference type="ARBA" id="ARBA00004990"/>
    </source>
</evidence>
<dbReference type="GO" id="GO:0042803">
    <property type="term" value="F:protein homodimerization activity"/>
    <property type="evidence" value="ECO:0007669"/>
    <property type="project" value="EnsemblPlants"/>
</dbReference>
<evidence type="ECO:0000256" key="7">
    <source>
        <dbReference type="ARBA" id="ARBA00022741"/>
    </source>
</evidence>
<proteinExistence type="inferred from homology"/>
<evidence type="ECO:0000256" key="10">
    <source>
        <dbReference type="ARBA" id="ARBA00032806"/>
    </source>
</evidence>
<dbReference type="EC" id="6.3.2.1" evidence="3"/>
<evidence type="ECO:0000256" key="2">
    <source>
        <dbReference type="ARBA" id="ARBA00009256"/>
    </source>
</evidence>
<reference evidence="13" key="1">
    <citation type="journal article" date="2017" name="Nat. Commun.">
        <title>The asparagus genome sheds light on the origin and evolution of a young Y chromosome.</title>
        <authorList>
            <person name="Harkess A."/>
            <person name="Zhou J."/>
            <person name="Xu C."/>
            <person name="Bowers J.E."/>
            <person name="Van der Hulst R."/>
            <person name="Ayyampalayam S."/>
            <person name="Mercati F."/>
            <person name="Riccardi P."/>
            <person name="McKain M.R."/>
            <person name="Kakrana A."/>
            <person name="Tang H."/>
            <person name="Ray J."/>
            <person name="Groenendijk J."/>
            <person name="Arikit S."/>
            <person name="Mathioni S.M."/>
            <person name="Nakano M."/>
            <person name="Shan H."/>
            <person name="Telgmann-Rauber A."/>
            <person name="Kanno A."/>
            <person name="Yue Z."/>
            <person name="Chen H."/>
            <person name="Li W."/>
            <person name="Chen Y."/>
            <person name="Xu X."/>
            <person name="Zhang Y."/>
            <person name="Luo S."/>
            <person name="Chen H."/>
            <person name="Gao J."/>
            <person name="Mao Z."/>
            <person name="Pires J.C."/>
            <person name="Luo M."/>
            <person name="Kudrna D."/>
            <person name="Wing R.A."/>
            <person name="Meyers B.C."/>
            <person name="Yi K."/>
            <person name="Kong H."/>
            <person name="Lavrijsen P."/>
            <person name="Sunseri F."/>
            <person name="Falavigna A."/>
            <person name="Ye Y."/>
            <person name="Leebens-Mack J.H."/>
            <person name="Chen G."/>
        </authorList>
    </citation>
    <scope>NUCLEOTIDE SEQUENCE [LARGE SCALE GENOMIC DNA]</scope>
    <source>
        <strain evidence="13">cv. DH0086</strain>
    </source>
</reference>
<evidence type="ECO:0000313" key="13">
    <source>
        <dbReference type="Proteomes" id="UP000243459"/>
    </source>
</evidence>
<dbReference type="Pfam" id="PF02569">
    <property type="entry name" value="Pantoate_ligase"/>
    <property type="match status" value="1"/>
</dbReference>
<keyword evidence="6" id="KW-0566">Pantothenate biosynthesis</keyword>
<dbReference type="InterPro" id="IPR003721">
    <property type="entry name" value="Pantoate_ligase"/>
</dbReference>
<dbReference type="Gramene" id="ONK71221">
    <property type="protein sequence ID" value="ONK71221"/>
    <property type="gene ID" value="A4U43_C04F6130"/>
</dbReference>
<dbReference type="GO" id="GO:0004592">
    <property type="term" value="F:pantoate-beta-alanine ligase activity"/>
    <property type="evidence" value="ECO:0007669"/>
    <property type="project" value="UniProtKB-EC"/>
</dbReference>
<organism evidence="12 13">
    <name type="scientific">Asparagus officinalis</name>
    <name type="common">Garden asparagus</name>
    <dbReference type="NCBI Taxonomy" id="4686"/>
    <lineage>
        <taxon>Eukaryota</taxon>
        <taxon>Viridiplantae</taxon>
        <taxon>Streptophyta</taxon>
        <taxon>Embryophyta</taxon>
        <taxon>Tracheophyta</taxon>
        <taxon>Spermatophyta</taxon>
        <taxon>Magnoliopsida</taxon>
        <taxon>Liliopsida</taxon>
        <taxon>Asparagales</taxon>
        <taxon>Asparagaceae</taxon>
        <taxon>Asparagoideae</taxon>
        <taxon>Asparagus</taxon>
    </lineage>
</organism>
<evidence type="ECO:0000256" key="5">
    <source>
        <dbReference type="ARBA" id="ARBA00022598"/>
    </source>
</evidence>
<comment type="catalytic activity">
    <reaction evidence="11">
        <text>(R)-pantoate + beta-alanine + ATP = (R)-pantothenate + AMP + diphosphate + H(+)</text>
        <dbReference type="Rhea" id="RHEA:10912"/>
        <dbReference type="ChEBI" id="CHEBI:15378"/>
        <dbReference type="ChEBI" id="CHEBI:15980"/>
        <dbReference type="ChEBI" id="CHEBI:29032"/>
        <dbReference type="ChEBI" id="CHEBI:30616"/>
        <dbReference type="ChEBI" id="CHEBI:33019"/>
        <dbReference type="ChEBI" id="CHEBI:57966"/>
        <dbReference type="ChEBI" id="CHEBI:456215"/>
        <dbReference type="EC" id="6.3.2.1"/>
    </reaction>
</comment>
<evidence type="ECO:0000256" key="11">
    <source>
        <dbReference type="ARBA" id="ARBA00048258"/>
    </source>
</evidence>
<keyword evidence="5" id="KW-0436">Ligase</keyword>
<evidence type="ECO:0000256" key="8">
    <source>
        <dbReference type="ARBA" id="ARBA00022840"/>
    </source>
</evidence>
<accession>A0A5P1F3K8</accession>
<dbReference type="FunFam" id="3.30.1300.10:FF:000001">
    <property type="entry name" value="Pantothenate synthetase"/>
    <property type="match status" value="1"/>
</dbReference>
<dbReference type="GO" id="GO:0005829">
    <property type="term" value="C:cytosol"/>
    <property type="evidence" value="ECO:0007669"/>
    <property type="project" value="EnsemblPlants"/>
</dbReference>
<evidence type="ECO:0000256" key="6">
    <source>
        <dbReference type="ARBA" id="ARBA00022655"/>
    </source>
</evidence>
<protein>
    <recommendedName>
        <fullName evidence="4">Pantoate--beta-alanine ligase</fullName>
        <ecNumber evidence="3">6.3.2.1</ecNumber>
    </recommendedName>
    <alternativeName>
        <fullName evidence="10">Pantoate-activating enzyme</fullName>
    </alternativeName>
    <alternativeName>
        <fullName evidence="9">Pantothenate synthetase</fullName>
    </alternativeName>
</protein>
<dbReference type="InterPro" id="IPR042176">
    <property type="entry name" value="Pantoate_ligase_C"/>
</dbReference>
<dbReference type="Gene3D" id="3.40.50.620">
    <property type="entry name" value="HUPs"/>
    <property type="match status" value="1"/>
</dbReference>
<comment type="similarity">
    <text evidence="2">Belongs to the pantothenate synthetase family.</text>
</comment>
<keyword evidence="8" id="KW-0067">ATP-binding</keyword>
<evidence type="ECO:0000256" key="9">
    <source>
        <dbReference type="ARBA" id="ARBA00029902"/>
    </source>
</evidence>
<dbReference type="GO" id="GO:0009793">
    <property type="term" value="P:embryo development ending in seed dormancy"/>
    <property type="evidence" value="ECO:0007669"/>
    <property type="project" value="EnsemblPlants"/>
</dbReference>